<sequence>MSTSTGDDLEQIQDQLQDRMIKSGEWSRIQRSLQVKLNEMGWADQVLSHAKETASTQNPLNFDSLQDNVQEFASNTLPADVRQAVLKEIQAYVRSQLQQ</sequence>
<comment type="subcellular location">
    <subcellularLocation>
        <location evidence="1">Nucleus</location>
        <location evidence="1">Nucleoplasm</location>
    </subcellularLocation>
    <subcellularLocation>
        <location evidence="1">Cytoplasm</location>
        <location evidence="1">P-body</location>
    </subcellularLocation>
</comment>
<dbReference type="OrthoDB" id="6221744at2759"/>
<keyword evidence="1" id="KW-0539">Nucleus</keyword>
<comment type="caution">
    <text evidence="2">The sequence shown here is derived from an EMBL/GenBank/DDBJ whole genome shotgun (WGS) entry which is preliminary data.</text>
</comment>
<comment type="function">
    <text evidence="1">Involved in mRNA export coupled transcription activation by association with both the TREX-2 and the SAGA complexes. At the promoters, SAGA is required for recruitment of the basal transcription machinery. It influences RNA polymerase II transcriptional activity through different activities such as TBP interaction and promoter selectivity, interaction with transcription activators, and chromatin modification through histone acetylation and deubiquitination. Within the SAGA complex, participates to a subcomplex required for deubiquitination of H2B and for the maintenance of steady-state H3 methylation levels. The TREX-2 complex functions in docking export-competent ribonucleoprotein particles (mRNPs) to the nuclear entrance of the nuclear pore complex (nuclear basket). TREX-2 participates in mRNA export and accurate chromatin positioning in the nucleus by tethering genes to the nuclear periphery. May also be involved in cytoplasmic mRNA decay by interaction with components of P-bodies.</text>
</comment>
<dbReference type="GO" id="GO:0006325">
    <property type="term" value="P:chromatin organization"/>
    <property type="evidence" value="ECO:0007669"/>
    <property type="project" value="UniProtKB-KW"/>
</dbReference>
<keyword evidence="1" id="KW-0653">Protein transport</keyword>
<keyword evidence="1" id="KW-0813">Transport</keyword>
<comment type="similarity">
    <text evidence="1">Belongs to the ENY2 family.</text>
</comment>
<proteinExistence type="inferred from homology"/>
<dbReference type="GO" id="GO:0005654">
    <property type="term" value="C:nucleoplasm"/>
    <property type="evidence" value="ECO:0007669"/>
    <property type="project" value="UniProtKB-SubCell"/>
</dbReference>
<dbReference type="GO" id="GO:0070390">
    <property type="term" value="C:transcription export complex 2"/>
    <property type="evidence" value="ECO:0007669"/>
    <property type="project" value="UniProtKB-UniRule"/>
</dbReference>
<dbReference type="AlphaFoldDB" id="A0A8K0JIT2"/>
<dbReference type="PANTHER" id="PTHR12514">
    <property type="entry name" value="ENHANCER OF YELLOW 2 TRANSCRIPTION FACTOR"/>
    <property type="match status" value="1"/>
</dbReference>
<dbReference type="GO" id="GO:0003713">
    <property type="term" value="F:transcription coactivator activity"/>
    <property type="evidence" value="ECO:0007669"/>
    <property type="project" value="UniProtKB-UniRule"/>
</dbReference>
<dbReference type="HAMAP" id="MF_03046">
    <property type="entry name" value="ENY2_Sus1"/>
    <property type="match status" value="1"/>
</dbReference>
<comment type="subunit">
    <text evidence="1">Component of the nuclear pore complex (NPC)-associated TREX-2 complex (transcription and export complex 2), composed of at least SUS1, SAC3, THP1, SEM1, and CDC31. TREX-2 contains 2 SUS1 chains. The TREX-2 complex interacts with the nucleoporin NUP1. Component of the 1.8 MDa SAGA transcription coactivator-HAT complex. SAGA is built of 5 distinct domains with specialized functions. Within the SAGA complex, SUS1, SGF11, SGF73 and UBP8 form an additional subcomplex of SAGA called the DUB module (deubiquitination module). Interacts directly with THP1, SAC3, SGF11, and with the RNA polymerase II.</text>
</comment>
<protein>
    <recommendedName>
        <fullName evidence="1">Transcription and mRNA export factor SUS1</fullName>
    </recommendedName>
</protein>
<dbReference type="InterPro" id="IPR018783">
    <property type="entry name" value="TF_ENY2"/>
</dbReference>
<keyword evidence="1" id="KW-0509">mRNA transport</keyword>
<dbReference type="Pfam" id="PF10163">
    <property type="entry name" value="EnY2"/>
    <property type="match status" value="1"/>
</dbReference>
<dbReference type="InterPro" id="IPR038212">
    <property type="entry name" value="TF_EnY2_sf"/>
</dbReference>
<dbReference type="GO" id="GO:0006368">
    <property type="term" value="P:transcription elongation by RNA polymerase II"/>
    <property type="evidence" value="ECO:0007669"/>
    <property type="project" value="UniProtKB-UniRule"/>
</dbReference>
<keyword evidence="1" id="KW-0010">Activator</keyword>
<dbReference type="EMBL" id="JABELV010000103">
    <property type="protein sequence ID" value="KAG7530958.1"/>
    <property type="molecule type" value="Genomic_DNA"/>
</dbReference>
<dbReference type="GO" id="GO:0015031">
    <property type="term" value="P:protein transport"/>
    <property type="evidence" value="ECO:0007669"/>
    <property type="project" value="UniProtKB-KW"/>
</dbReference>
<dbReference type="GO" id="GO:0005643">
    <property type="term" value="C:nuclear pore"/>
    <property type="evidence" value="ECO:0007669"/>
    <property type="project" value="UniProtKB-UniRule"/>
</dbReference>
<keyword evidence="1" id="KW-0963">Cytoplasm</keyword>
<keyword evidence="1" id="KW-0804">Transcription</keyword>
<reference evidence="2" key="1">
    <citation type="submission" date="2020-04" db="EMBL/GenBank/DDBJ databases">
        <title>Analysis of mating type loci in Filobasidium floriforme.</title>
        <authorList>
            <person name="Nowrousian M."/>
        </authorList>
    </citation>
    <scope>NUCLEOTIDE SEQUENCE</scope>
    <source>
        <strain evidence="2">CBS 6242</strain>
    </source>
</reference>
<accession>A0A8K0JIT2</accession>
<evidence type="ECO:0000313" key="3">
    <source>
        <dbReference type="Proteomes" id="UP000812966"/>
    </source>
</evidence>
<dbReference type="GO" id="GO:0071819">
    <property type="term" value="C:DUBm complex"/>
    <property type="evidence" value="ECO:0007669"/>
    <property type="project" value="UniProtKB-UniRule"/>
</dbReference>
<organism evidence="2 3">
    <name type="scientific">Filobasidium floriforme</name>
    <dbReference type="NCBI Taxonomy" id="5210"/>
    <lineage>
        <taxon>Eukaryota</taxon>
        <taxon>Fungi</taxon>
        <taxon>Dikarya</taxon>
        <taxon>Basidiomycota</taxon>
        <taxon>Agaricomycotina</taxon>
        <taxon>Tremellomycetes</taxon>
        <taxon>Filobasidiales</taxon>
        <taxon>Filobasidiaceae</taxon>
        <taxon>Filobasidium</taxon>
    </lineage>
</organism>
<dbReference type="GO" id="GO:0006406">
    <property type="term" value="P:mRNA export from nucleus"/>
    <property type="evidence" value="ECO:0007669"/>
    <property type="project" value="UniProtKB-UniRule"/>
</dbReference>
<keyword evidence="1" id="KW-0156">Chromatin regulator</keyword>
<dbReference type="Gene3D" id="1.10.246.140">
    <property type="match status" value="1"/>
</dbReference>
<keyword evidence="1" id="KW-0811">Translocation</keyword>
<evidence type="ECO:0000256" key="1">
    <source>
        <dbReference type="HAMAP-Rule" id="MF_03046"/>
    </source>
</evidence>
<keyword evidence="1" id="KW-0805">Transcription regulation</keyword>
<dbReference type="Proteomes" id="UP000812966">
    <property type="component" value="Unassembled WGS sequence"/>
</dbReference>
<name>A0A8K0JIT2_9TREE</name>
<dbReference type="GO" id="GO:0000932">
    <property type="term" value="C:P-body"/>
    <property type="evidence" value="ECO:0007669"/>
    <property type="project" value="UniProtKB-SubCell"/>
</dbReference>
<keyword evidence="3" id="KW-1185">Reference proteome</keyword>
<dbReference type="GO" id="GO:0000124">
    <property type="term" value="C:SAGA complex"/>
    <property type="evidence" value="ECO:0007669"/>
    <property type="project" value="UniProtKB-UniRule"/>
</dbReference>
<evidence type="ECO:0000313" key="2">
    <source>
        <dbReference type="EMBL" id="KAG7530958.1"/>
    </source>
</evidence>
<gene>
    <name evidence="1" type="primary">SUS1</name>
    <name evidence="2" type="ORF">FFLO_04686</name>
</gene>